<protein>
    <submittedName>
        <fullName evidence="2">Uncharacterized protein</fullName>
    </submittedName>
</protein>
<feature type="compositionally biased region" description="Polar residues" evidence="1">
    <location>
        <begin position="1"/>
        <end position="19"/>
    </location>
</feature>
<accession>A0A9W9DAR2</accession>
<evidence type="ECO:0000256" key="1">
    <source>
        <dbReference type="SAM" id="MobiDB-lite"/>
    </source>
</evidence>
<reference evidence="2" key="1">
    <citation type="submission" date="2022-10" db="EMBL/GenBank/DDBJ databases">
        <title>Tapping the CABI collections for fungal endophytes: first genome assemblies for Collariella, Neodidymelliopsis, Ascochyta clinopodiicola, Didymella pomorum, Didymosphaeria variabile, Neocosmospora piperis and Neocucurbitaria cava.</title>
        <authorList>
            <person name="Hill R."/>
        </authorList>
    </citation>
    <scope>NUCLEOTIDE SEQUENCE</scope>
    <source>
        <strain evidence="2">IMI 355091</strain>
    </source>
</reference>
<dbReference type="OrthoDB" id="3796724at2759"/>
<name>A0A9W9DAR2_9PLEO</name>
<sequence>MTLKKSSTFQVQHLPSVTSDNEKTPGESGAAATDAAWTDTERMAYLIVIAEHALDDPIESKISQAPVPGGRNVNACRKIIRKLKDKLKVKLKDDIDNVKAGRPIVALAEGETAAPKKRKTESPEGGDASPKKKRGAVVKDEDESAVKNEEAGGEV</sequence>
<keyword evidence="3" id="KW-1185">Reference proteome</keyword>
<organism evidence="2 3">
    <name type="scientific">Didymella pomorum</name>
    <dbReference type="NCBI Taxonomy" id="749634"/>
    <lineage>
        <taxon>Eukaryota</taxon>
        <taxon>Fungi</taxon>
        <taxon>Dikarya</taxon>
        <taxon>Ascomycota</taxon>
        <taxon>Pezizomycotina</taxon>
        <taxon>Dothideomycetes</taxon>
        <taxon>Pleosporomycetidae</taxon>
        <taxon>Pleosporales</taxon>
        <taxon>Pleosporineae</taxon>
        <taxon>Didymellaceae</taxon>
        <taxon>Didymella</taxon>
    </lineage>
</organism>
<feature type="compositionally biased region" description="Basic and acidic residues" evidence="1">
    <location>
        <begin position="144"/>
        <end position="155"/>
    </location>
</feature>
<proteinExistence type="predicted"/>
<dbReference type="AlphaFoldDB" id="A0A9W9DAR2"/>
<evidence type="ECO:0000313" key="3">
    <source>
        <dbReference type="Proteomes" id="UP001140510"/>
    </source>
</evidence>
<evidence type="ECO:0000313" key="2">
    <source>
        <dbReference type="EMBL" id="KAJ4411781.1"/>
    </source>
</evidence>
<dbReference type="Proteomes" id="UP001140510">
    <property type="component" value="Unassembled WGS sequence"/>
</dbReference>
<dbReference type="EMBL" id="JAPEVA010000004">
    <property type="protein sequence ID" value="KAJ4411781.1"/>
    <property type="molecule type" value="Genomic_DNA"/>
</dbReference>
<comment type="caution">
    <text evidence="2">The sequence shown here is derived from an EMBL/GenBank/DDBJ whole genome shotgun (WGS) entry which is preliminary data.</text>
</comment>
<feature type="region of interest" description="Disordered" evidence="1">
    <location>
        <begin position="101"/>
        <end position="155"/>
    </location>
</feature>
<feature type="region of interest" description="Disordered" evidence="1">
    <location>
        <begin position="1"/>
        <end position="35"/>
    </location>
</feature>
<gene>
    <name evidence="2" type="ORF">N0V91_000916</name>
</gene>